<dbReference type="Gene3D" id="1.10.10.60">
    <property type="entry name" value="Homeodomain-like"/>
    <property type="match status" value="1"/>
</dbReference>
<dbReference type="EMBL" id="CP035108">
    <property type="protein sequence ID" value="QAR32430.1"/>
    <property type="molecule type" value="Genomic_DNA"/>
</dbReference>
<protein>
    <submittedName>
        <fullName evidence="5">AraC family transcriptional regulator</fullName>
    </submittedName>
</protein>
<accession>A0A410JW34</accession>
<dbReference type="Proteomes" id="UP000287502">
    <property type="component" value="Chromosome"/>
</dbReference>
<name>A0A410JW34_9BACT</name>
<evidence type="ECO:0000256" key="1">
    <source>
        <dbReference type="ARBA" id="ARBA00023015"/>
    </source>
</evidence>
<dbReference type="InterPro" id="IPR018060">
    <property type="entry name" value="HTH_AraC"/>
</dbReference>
<dbReference type="KEGG" id="gtl:EP073_03145"/>
<evidence type="ECO:0000256" key="3">
    <source>
        <dbReference type="ARBA" id="ARBA00023163"/>
    </source>
</evidence>
<keyword evidence="1" id="KW-0805">Transcription regulation</keyword>
<dbReference type="SUPFAM" id="SSF46689">
    <property type="entry name" value="Homeodomain-like"/>
    <property type="match status" value="1"/>
</dbReference>
<dbReference type="Pfam" id="PF12833">
    <property type="entry name" value="HTH_18"/>
    <property type="match status" value="1"/>
</dbReference>
<evidence type="ECO:0000313" key="5">
    <source>
        <dbReference type="EMBL" id="QAR32430.1"/>
    </source>
</evidence>
<gene>
    <name evidence="5" type="ORF">EP073_03145</name>
</gene>
<sequence>MYSLKRFPPSVKSAKYIADYWHFRSAAAEAAEIRVFPDSYFSVIFDLNSPENTFITGTMNRSVKNLIDGGSRLFGVQLRPFLVPCLLKDSAAGFVNCVLPADFIRGRVGEICGKLKNCRTEDEMAAAAESLLLPVLEHAGVENNVFRRVSEAMLKGSAPATVRETAFLAGISEKQLERYFMFHTGLGVKEFGLLTAFERSCRMLENGSSSTLCAHSLRFYDQPHFIKNFRRFSGMTPTEYLNVGFLQYSSRTSGYDSAVR</sequence>
<dbReference type="PROSITE" id="PS01124">
    <property type="entry name" value="HTH_ARAC_FAMILY_2"/>
    <property type="match status" value="1"/>
</dbReference>
<dbReference type="InterPro" id="IPR050204">
    <property type="entry name" value="AraC_XylS_family_regulators"/>
</dbReference>
<dbReference type="PANTHER" id="PTHR46796:SF13">
    <property type="entry name" value="HTH-TYPE TRANSCRIPTIONAL ACTIVATOR RHAS"/>
    <property type="match status" value="1"/>
</dbReference>
<evidence type="ECO:0000259" key="4">
    <source>
        <dbReference type="PROSITE" id="PS01124"/>
    </source>
</evidence>
<dbReference type="RefSeq" id="WP_128465717.1">
    <property type="nucleotide sequence ID" value="NZ_CP035108.1"/>
</dbReference>
<dbReference type="AlphaFoldDB" id="A0A410JW34"/>
<keyword evidence="2" id="KW-0238">DNA-binding</keyword>
<feature type="domain" description="HTH araC/xylS-type" evidence="4">
    <location>
        <begin position="143"/>
        <end position="243"/>
    </location>
</feature>
<evidence type="ECO:0000256" key="2">
    <source>
        <dbReference type="ARBA" id="ARBA00023125"/>
    </source>
</evidence>
<keyword evidence="6" id="KW-1185">Reference proteome</keyword>
<dbReference type="PANTHER" id="PTHR46796">
    <property type="entry name" value="HTH-TYPE TRANSCRIPTIONAL ACTIVATOR RHAS-RELATED"/>
    <property type="match status" value="1"/>
</dbReference>
<organism evidence="5 6">
    <name type="scientific">Geovibrio thiophilus</name>
    <dbReference type="NCBI Taxonomy" id="139438"/>
    <lineage>
        <taxon>Bacteria</taxon>
        <taxon>Pseudomonadati</taxon>
        <taxon>Deferribacterota</taxon>
        <taxon>Deferribacteres</taxon>
        <taxon>Deferribacterales</taxon>
        <taxon>Geovibrionaceae</taxon>
        <taxon>Geovibrio</taxon>
    </lineage>
</organism>
<dbReference type="OrthoDB" id="2569619at2"/>
<proteinExistence type="predicted"/>
<evidence type="ECO:0000313" key="6">
    <source>
        <dbReference type="Proteomes" id="UP000287502"/>
    </source>
</evidence>
<dbReference type="GO" id="GO:0043565">
    <property type="term" value="F:sequence-specific DNA binding"/>
    <property type="evidence" value="ECO:0007669"/>
    <property type="project" value="InterPro"/>
</dbReference>
<dbReference type="InterPro" id="IPR046532">
    <property type="entry name" value="DUF6597"/>
</dbReference>
<dbReference type="GO" id="GO:0003700">
    <property type="term" value="F:DNA-binding transcription factor activity"/>
    <property type="evidence" value="ECO:0007669"/>
    <property type="project" value="InterPro"/>
</dbReference>
<reference evidence="5 6" key="1">
    <citation type="submission" date="2019-01" db="EMBL/GenBank/DDBJ databases">
        <title>Geovibrio thiophilus DSM 11263, complete genome.</title>
        <authorList>
            <person name="Spring S."/>
            <person name="Bunk B."/>
            <person name="Sproer C."/>
        </authorList>
    </citation>
    <scope>NUCLEOTIDE SEQUENCE [LARGE SCALE GENOMIC DNA]</scope>
    <source>
        <strain evidence="5 6">DSM 11263</strain>
    </source>
</reference>
<dbReference type="Pfam" id="PF20240">
    <property type="entry name" value="DUF6597"/>
    <property type="match status" value="1"/>
</dbReference>
<dbReference type="SMART" id="SM00342">
    <property type="entry name" value="HTH_ARAC"/>
    <property type="match status" value="1"/>
</dbReference>
<keyword evidence="3" id="KW-0804">Transcription</keyword>
<dbReference type="InterPro" id="IPR009057">
    <property type="entry name" value="Homeodomain-like_sf"/>
</dbReference>